<proteinExistence type="inferred from homology"/>
<keyword evidence="8" id="KW-1185">Reference proteome</keyword>
<dbReference type="GeneID" id="28940261"/>
<dbReference type="InterPro" id="IPR054413">
    <property type="entry name" value="LSO1/2"/>
</dbReference>
<dbReference type="PANTHER" id="PTHR21680">
    <property type="entry name" value="COILED-COIL DOMAIN-CONTAINING PROTEIN 124"/>
    <property type="match status" value="1"/>
</dbReference>
<dbReference type="Pfam" id="PF22048">
    <property type="entry name" value="LSO1_2-like"/>
    <property type="match status" value="1"/>
</dbReference>
<evidence type="ECO:0000313" key="7">
    <source>
        <dbReference type="EMBL" id="KTW30460.1"/>
    </source>
</evidence>
<comment type="caution">
    <text evidence="7">The sequence shown here is derived from an EMBL/GenBank/DDBJ whole genome shotgun (WGS) entry which is preliminary data.</text>
</comment>
<evidence type="ECO:0000256" key="3">
    <source>
        <dbReference type="SAM" id="Coils"/>
    </source>
</evidence>
<dbReference type="InterPro" id="IPR010422">
    <property type="entry name" value="Ccdc124/Oxs1"/>
</dbReference>
<feature type="compositionally biased region" description="Basic and acidic residues" evidence="4">
    <location>
        <begin position="43"/>
        <end position="63"/>
    </location>
</feature>
<dbReference type="Proteomes" id="UP000053447">
    <property type="component" value="Unassembled WGS sequence"/>
</dbReference>
<dbReference type="GO" id="GO:0006366">
    <property type="term" value="P:transcription by RNA polymerase II"/>
    <property type="evidence" value="ECO:0007669"/>
    <property type="project" value="EnsemblFungi"/>
</dbReference>
<dbReference type="STRING" id="1408657.A0A0W4ZQ00"/>
<sequence length="211" mass="24592">MTNPKKRAEKKEAARSREEAAQKEKRDAEEDAKWSVGTKASNLKKEREIQKRQEGAAKKAERNALEADELRNISLKNVSRGSSKKADHKSTIDNLFEKSKTYSASNIDDALELLSLQTKGNEKLISEIDKHPERRFKAALSAYEEYRLPQLKEEHKGLRLQQYKELIYKEFAKHPDNPMNQLTSKYNATKEELKEIAEMEKKRLEQRFEQK</sequence>
<dbReference type="GO" id="GO:0005634">
    <property type="term" value="C:nucleus"/>
    <property type="evidence" value="ECO:0007669"/>
    <property type="project" value="EnsemblFungi"/>
</dbReference>
<gene>
    <name evidence="7" type="ORF">T551_01743</name>
</gene>
<feature type="coiled-coil region" evidence="3">
    <location>
        <begin position="179"/>
        <end position="207"/>
    </location>
</feature>
<evidence type="ECO:0008006" key="9">
    <source>
        <dbReference type="Google" id="ProtNLM"/>
    </source>
</evidence>
<dbReference type="AlphaFoldDB" id="A0A0W4ZQ00"/>
<dbReference type="EMBL" id="LFWA01000007">
    <property type="protein sequence ID" value="KTW30460.1"/>
    <property type="molecule type" value="Genomic_DNA"/>
</dbReference>
<evidence type="ECO:0000256" key="1">
    <source>
        <dbReference type="ARBA" id="ARBA00008296"/>
    </source>
</evidence>
<feature type="region of interest" description="Disordered" evidence="4">
    <location>
        <begin position="1"/>
        <end position="63"/>
    </location>
</feature>
<name>A0A0W4ZQ00_PNEJ7</name>
<dbReference type="GO" id="GO:0005737">
    <property type="term" value="C:cytoplasm"/>
    <property type="evidence" value="ECO:0007669"/>
    <property type="project" value="EnsemblFungi"/>
</dbReference>
<reference evidence="8" key="1">
    <citation type="journal article" date="2016" name="Nat. Commun.">
        <title>Genome analysis of three Pneumocystis species reveals adaptation mechanisms to life exclusively in mammalian hosts.</title>
        <authorList>
            <person name="Ma L."/>
            <person name="Chen Z."/>
            <person name="Huang D.W."/>
            <person name="Kutty G."/>
            <person name="Ishihara M."/>
            <person name="Wang H."/>
            <person name="Abouelleil A."/>
            <person name="Bishop L."/>
            <person name="Davey E."/>
            <person name="Deng R."/>
            <person name="Deng X."/>
            <person name="Fan L."/>
            <person name="Fantoni G."/>
            <person name="Fitzgerald M."/>
            <person name="Gogineni E."/>
            <person name="Goldberg J.M."/>
            <person name="Handley G."/>
            <person name="Hu X."/>
            <person name="Huber C."/>
            <person name="Jiao X."/>
            <person name="Jones K."/>
            <person name="Levin J.Z."/>
            <person name="Liu Y."/>
            <person name="Macdonald P."/>
            <person name="Melnikov A."/>
            <person name="Raley C."/>
            <person name="Sassi M."/>
            <person name="Sherman B.T."/>
            <person name="Song X."/>
            <person name="Sykes S."/>
            <person name="Tran B."/>
            <person name="Walsh L."/>
            <person name="Xia Y."/>
            <person name="Yang J."/>
            <person name="Young S."/>
            <person name="Zeng Q."/>
            <person name="Zheng X."/>
            <person name="Stephens R."/>
            <person name="Nusbaum C."/>
            <person name="Birren B.W."/>
            <person name="Azadi P."/>
            <person name="Lempicki R.A."/>
            <person name="Cuomo C.A."/>
            <person name="Kovacs J.A."/>
        </authorList>
    </citation>
    <scope>NUCLEOTIDE SEQUENCE [LARGE SCALE GENOMIC DNA]</scope>
    <source>
        <strain evidence="8">RU7</strain>
    </source>
</reference>
<accession>A0A0W4ZQ00</accession>
<evidence type="ECO:0000259" key="6">
    <source>
        <dbReference type="Pfam" id="PF22048"/>
    </source>
</evidence>
<evidence type="ECO:0000259" key="5">
    <source>
        <dbReference type="Pfam" id="PF06244"/>
    </source>
</evidence>
<evidence type="ECO:0000313" key="8">
    <source>
        <dbReference type="Proteomes" id="UP000053447"/>
    </source>
</evidence>
<dbReference type="PANTHER" id="PTHR21680:SF0">
    <property type="entry name" value="COILED-COIL DOMAIN-CONTAINING PROTEIN 124"/>
    <property type="match status" value="1"/>
</dbReference>
<dbReference type="Pfam" id="PF06244">
    <property type="entry name" value="Ccdc124"/>
    <property type="match status" value="1"/>
</dbReference>
<evidence type="ECO:0000256" key="2">
    <source>
        <dbReference type="ARBA" id="ARBA00023054"/>
    </source>
</evidence>
<organism evidence="7 8">
    <name type="scientific">Pneumocystis jirovecii (strain RU7)</name>
    <name type="common">Human pneumocystis pneumonia agent</name>
    <dbReference type="NCBI Taxonomy" id="1408657"/>
    <lineage>
        <taxon>Eukaryota</taxon>
        <taxon>Fungi</taxon>
        <taxon>Dikarya</taxon>
        <taxon>Ascomycota</taxon>
        <taxon>Taphrinomycotina</taxon>
        <taxon>Pneumocystomycetes</taxon>
        <taxon>Pneumocystaceae</taxon>
        <taxon>Pneumocystis</taxon>
    </lineage>
</organism>
<evidence type="ECO:0000256" key="4">
    <source>
        <dbReference type="SAM" id="MobiDB-lite"/>
    </source>
</evidence>
<feature type="compositionally biased region" description="Basic and acidic residues" evidence="4">
    <location>
        <begin position="9"/>
        <end position="33"/>
    </location>
</feature>
<feature type="domain" description="Coiled-coil" evidence="5">
    <location>
        <begin position="97"/>
        <end position="181"/>
    </location>
</feature>
<keyword evidence="2 3" id="KW-0175">Coiled coil</keyword>
<dbReference type="InterPro" id="IPR054414">
    <property type="entry name" value="Ccdc124/Oxs1_C"/>
</dbReference>
<protein>
    <recommendedName>
        <fullName evidence="9">HMG box domain-containing protein</fullName>
    </recommendedName>
</protein>
<comment type="similarity">
    <text evidence="1">Belongs to the CCDC124 family.</text>
</comment>
<dbReference type="VEuPathDB" id="FungiDB:T551_01743"/>
<dbReference type="GO" id="GO:0034599">
    <property type="term" value="P:cellular response to oxidative stress"/>
    <property type="evidence" value="ECO:0007669"/>
    <property type="project" value="EnsemblFungi"/>
</dbReference>
<dbReference type="GO" id="GO:0003713">
    <property type="term" value="F:transcription coactivator activity"/>
    <property type="evidence" value="ECO:0007669"/>
    <property type="project" value="EnsemblFungi"/>
</dbReference>
<dbReference type="OrthoDB" id="76412at2759"/>
<feature type="domain" description="LSO1/LSO2" evidence="6">
    <location>
        <begin position="7"/>
        <end position="69"/>
    </location>
</feature>
<dbReference type="RefSeq" id="XP_018229751.1">
    <property type="nucleotide sequence ID" value="XM_018374006.1"/>
</dbReference>